<dbReference type="EMBL" id="JAQIBC010000002">
    <property type="protein sequence ID" value="MDM5263643.1"/>
    <property type="molecule type" value="Genomic_DNA"/>
</dbReference>
<proteinExistence type="predicted"/>
<organism evidence="2 3">
    <name type="scientific">Sulfurovum xiamenensis</name>
    <dbReference type="NCBI Taxonomy" id="3019066"/>
    <lineage>
        <taxon>Bacteria</taxon>
        <taxon>Pseudomonadati</taxon>
        <taxon>Campylobacterota</taxon>
        <taxon>Epsilonproteobacteria</taxon>
        <taxon>Campylobacterales</taxon>
        <taxon>Sulfurovaceae</taxon>
        <taxon>Sulfurovum</taxon>
    </lineage>
</organism>
<evidence type="ECO:0000256" key="1">
    <source>
        <dbReference type="SAM" id="SignalP"/>
    </source>
</evidence>
<protein>
    <submittedName>
        <fullName evidence="2">Uncharacterized protein</fullName>
    </submittedName>
</protein>
<reference evidence="2" key="1">
    <citation type="submission" date="2023-01" db="EMBL/GenBank/DDBJ databases">
        <title>Sulfurovum sp. XTW-4 genome assembly.</title>
        <authorList>
            <person name="Wang J."/>
        </authorList>
    </citation>
    <scope>NUCLEOTIDE SEQUENCE</scope>
    <source>
        <strain evidence="2">XTW-4</strain>
    </source>
</reference>
<evidence type="ECO:0000313" key="3">
    <source>
        <dbReference type="Proteomes" id="UP001169066"/>
    </source>
</evidence>
<evidence type="ECO:0000313" key="2">
    <source>
        <dbReference type="EMBL" id="MDM5263643.1"/>
    </source>
</evidence>
<feature type="signal peptide" evidence="1">
    <location>
        <begin position="1"/>
        <end position="25"/>
    </location>
</feature>
<keyword evidence="1" id="KW-0732">Signal</keyword>
<accession>A0ABT7QRC7</accession>
<keyword evidence="3" id="KW-1185">Reference proteome</keyword>
<dbReference type="RefSeq" id="WP_289401620.1">
    <property type="nucleotide sequence ID" value="NZ_JAQIBC010000002.1"/>
</dbReference>
<dbReference type="Proteomes" id="UP001169066">
    <property type="component" value="Unassembled WGS sequence"/>
</dbReference>
<sequence length="387" mass="41799">MKQLWNNFIGAAAVFMLFMGMPAAAALKEDLQDLAVQSETFRSELSTLELNASSVCAPLVQANQKARDMVNAISAVDDNLSAPLQIDAEILDAIELLSVTNLSMANEALRLSLDLQQLENTASVLTIKDGITSMLQLSDDIGTMADRIGEMADKILVMADNIDIMADRIIATQEIQSANMTTSIDTLLQTQTNALTLVSVIETSTRELEYDALITDGMELSSRMHAVMLNPWTMNYQLQGVADDVKSFLQQVTALSNAIKNDAVNGTLYIDGTSMMQLYDMSTMLTFVATAVDGYVIAIEGLEPTTSTATLEDSLNSMLQLSADIGIMADRIGEMGDTILAMADNIGMVADTFITTQQFQSANLFATRNSVLAVQQMAIAIIVSRGL</sequence>
<name>A0ABT7QRC7_9BACT</name>
<gene>
    <name evidence="2" type="ORF">PF327_05470</name>
</gene>
<comment type="caution">
    <text evidence="2">The sequence shown here is derived from an EMBL/GenBank/DDBJ whole genome shotgun (WGS) entry which is preliminary data.</text>
</comment>
<feature type="chain" id="PRO_5046627444" evidence="1">
    <location>
        <begin position="26"/>
        <end position="387"/>
    </location>
</feature>